<dbReference type="AlphaFoldDB" id="A0A0A9ENZ7"/>
<reference evidence="1" key="2">
    <citation type="journal article" date="2015" name="Data Brief">
        <title>Shoot transcriptome of the giant reed, Arundo donax.</title>
        <authorList>
            <person name="Barrero R.A."/>
            <person name="Guerrero F.D."/>
            <person name="Moolhuijzen P."/>
            <person name="Goolsby J.A."/>
            <person name="Tidwell J."/>
            <person name="Bellgard S.E."/>
            <person name="Bellgard M.I."/>
        </authorList>
    </citation>
    <scope>NUCLEOTIDE SEQUENCE</scope>
    <source>
        <tissue evidence="1">Shoot tissue taken approximately 20 cm above the soil surface</tissue>
    </source>
</reference>
<reference evidence="1" key="1">
    <citation type="submission" date="2014-09" db="EMBL/GenBank/DDBJ databases">
        <authorList>
            <person name="Magalhaes I.L.F."/>
            <person name="Oliveira U."/>
            <person name="Santos F.R."/>
            <person name="Vidigal T.H.D.A."/>
            <person name="Brescovit A.D."/>
            <person name="Santos A.J."/>
        </authorList>
    </citation>
    <scope>NUCLEOTIDE SEQUENCE</scope>
    <source>
        <tissue evidence="1">Shoot tissue taken approximately 20 cm above the soil surface</tissue>
    </source>
</reference>
<protein>
    <submittedName>
        <fullName evidence="1">Uncharacterized protein</fullName>
    </submittedName>
</protein>
<evidence type="ECO:0000313" key="1">
    <source>
        <dbReference type="EMBL" id="JAE02465.1"/>
    </source>
</evidence>
<accession>A0A0A9ENZ7</accession>
<sequence>MRSGEIMSTPEWVRMSFEMAFSGSPRQRKASTVGRIFFSRSTRRAHGLRLITRQMSPSVPMMPRRNLMQGRMCLSRLRARMPVRTRTSAGTPRTAKNSSLGRRIFSGSRNSTCGIIRSIRAMSASEKPWRRRAERTASALAVEQMRTLRETAAAAAAGERPQEATR</sequence>
<name>A0A0A9ENZ7_ARUDO</name>
<organism evidence="1">
    <name type="scientific">Arundo donax</name>
    <name type="common">Giant reed</name>
    <name type="synonym">Donax arundinaceus</name>
    <dbReference type="NCBI Taxonomy" id="35708"/>
    <lineage>
        <taxon>Eukaryota</taxon>
        <taxon>Viridiplantae</taxon>
        <taxon>Streptophyta</taxon>
        <taxon>Embryophyta</taxon>
        <taxon>Tracheophyta</taxon>
        <taxon>Spermatophyta</taxon>
        <taxon>Magnoliopsida</taxon>
        <taxon>Liliopsida</taxon>
        <taxon>Poales</taxon>
        <taxon>Poaceae</taxon>
        <taxon>PACMAD clade</taxon>
        <taxon>Arundinoideae</taxon>
        <taxon>Arundineae</taxon>
        <taxon>Arundo</taxon>
    </lineage>
</organism>
<proteinExistence type="predicted"/>
<dbReference type="EMBL" id="GBRH01195431">
    <property type="protein sequence ID" value="JAE02465.1"/>
    <property type="molecule type" value="Transcribed_RNA"/>
</dbReference>